<gene>
    <name evidence="2" type="ORF">V7S43_009421</name>
</gene>
<evidence type="ECO:0000256" key="1">
    <source>
        <dbReference type="SAM" id="MobiDB-lite"/>
    </source>
</evidence>
<feature type="region of interest" description="Disordered" evidence="1">
    <location>
        <begin position="152"/>
        <end position="194"/>
    </location>
</feature>
<reference evidence="2 3" key="1">
    <citation type="submission" date="2024-09" db="EMBL/GenBank/DDBJ databases">
        <title>Genome sequencing and assembly of Phytophthora oleae, isolate VK10A, causative agent of rot of olive drupes.</title>
        <authorList>
            <person name="Conti Taguali S."/>
            <person name="Riolo M."/>
            <person name="La Spada F."/>
            <person name="Cacciola S.O."/>
            <person name="Dionisio G."/>
        </authorList>
    </citation>
    <scope>NUCLEOTIDE SEQUENCE [LARGE SCALE GENOMIC DNA]</scope>
    <source>
        <strain evidence="2 3">VK10A</strain>
    </source>
</reference>
<dbReference type="EMBL" id="JBIMZQ010000020">
    <property type="protein sequence ID" value="KAL3665382.1"/>
    <property type="molecule type" value="Genomic_DNA"/>
</dbReference>
<dbReference type="Proteomes" id="UP001632037">
    <property type="component" value="Unassembled WGS sequence"/>
</dbReference>
<accession>A0ABD3FG43</accession>
<feature type="region of interest" description="Disordered" evidence="1">
    <location>
        <begin position="82"/>
        <end position="111"/>
    </location>
</feature>
<dbReference type="AlphaFoldDB" id="A0ABD3FG43"/>
<evidence type="ECO:0000313" key="3">
    <source>
        <dbReference type="Proteomes" id="UP001632037"/>
    </source>
</evidence>
<feature type="compositionally biased region" description="Acidic residues" evidence="1">
    <location>
        <begin position="178"/>
        <end position="187"/>
    </location>
</feature>
<protein>
    <submittedName>
        <fullName evidence="2">Uncharacterized protein</fullName>
    </submittedName>
</protein>
<name>A0ABD3FG43_9STRA</name>
<evidence type="ECO:0000313" key="2">
    <source>
        <dbReference type="EMBL" id="KAL3665382.1"/>
    </source>
</evidence>
<sequence>MMSPRRRCSFSLDEKRRVLEHLRACGHVRETIERFYPSLPAESYDARRRLVLSWRRNAQEILQGAATRQGATRKRMRKLKTLKPQPPIPRGLADEMTGQNEPFPDENDQEMDQFEPVEHRNTLQDPGQDAELQDQVQDEPGIQELIATAVEQSTRPQEAPAQPLPPVDDTGSGSGSGSEEDHEEEPEAAPRGVKRCSFSLDEKRRVLEHLAACKNVRETIDKFYPDLPPEEFKTRRRAIWRWRTCREQIEAGCADDKASARKKMRPRGIVCQRSPRHVGPQDVVDRLLASVNKAEQRALKRKGNRELRPAPAPAALLAEPQVDVLVFSALGLPPTTRFPRSEPDLSSRTTTAGVSTMRPLERGNAFAIRRR</sequence>
<comment type="caution">
    <text evidence="2">The sequence shown here is derived from an EMBL/GenBank/DDBJ whole genome shotgun (WGS) entry which is preliminary data.</text>
</comment>
<organism evidence="2 3">
    <name type="scientific">Phytophthora oleae</name>
    <dbReference type="NCBI Taxonomy" id="2107226"/>
    <lineage>
        <taxon>Eukaryota</taxon>
        <taxon>Sar</taxon>
        <taxon>Stramenopiles</taxon>
        <taxon>Oomycota</taxon>
        <taxon>Peronosporomycetes</taxon>
        <taxon>Peronosporales</taxon>
        <taxon>Peronosporaceae</taxon>
        <taxon>Phytophthora</taxon>
    </lineage>
</organism>
<proteinExistence type="predicted"/>
<keyword evidence="3" id="KW-1185">Reference proteome</keyword>